<dbReference type="PANTHER" id="PTHR43742:SF6">
    <property type="entry name" value="OXIDOREDUCTASE YYAE-RELATED"/>
    <property type="match status" value="1"/>
</dbReference>
<keyword evidence="3" id="KW-0732">Signal</keyword>
<dbReference type="InterPro" id="IPR006311">
    <property type="entry name" value="TAT_signal"/>
</dbReference>
<dbReference type="Pfam" id="PF00384">
    <property type="entry name" value="Molybdopterin"/>
    <property type="match status" value="1"/>
</dbReference>
<accession>A0A423UN76</accession>
<reference evidence="9" key="2">
    <citation type="journal article" date="2019" name="Int. J. Syst. Evol. Microbiol.">
        <title>Gordonibacter faecihominis is a later heterotypic synonym of Gordonibacter urolithinfaciens.</title>
        <authorList>
            <person name="Danylec N."/>
            <person name="Stoll D.A."/>
            <person name="Huch M."/>
        </authorList>
    </citation>
    <scope>NUCLEOTIDE SEQUENCE</scope>
    <source>
        <strain evidence="9">DSM 27213</strain>
    </source>
</reference>
<dbReference type="NCBIfam" id="TIGR01409">
    <property type="entry name" value="TAT_signal_seq"/>
    <property type="match status" value="1"/>
</dbReference>
<dbReference type="InterPro" id="IPR019546">
    <property type="entry name" value="TAT_signal_bac_arc"/>
</dbReference>
<dbReference type="GO" id="GO:0016491">
    <property type="term" value="F:oxidoreductase activity"/>
    <property type="evidence" value="ECO:0007669"/>
    <property type="project" value="UniProtKB-KW"/>
</dbReference>
<reference evidence="9" key="3">
    <citation type="journal article" date="2019" name="Microbiol. Resour. Announc.">
        <title>Draft Genome Sequences of Type Strains of Gordonibacter faecihominis, Paraeggerthella hongkongensis, Parvibacter caecicola,Slackia equolifaciens, Slackia faecicanis, and Slackia isoflavoniconvertens.</title>
        <authorList>
            <person name="Danylec N."/>
            <person name="Stoll D.A."/>
            <person name="Dotsch A."/>
            <person name="Huch M."/>
        </authorList>
    </citation>
    <scope>NUCLEOTIDE SEQUENCE</scope>
    <source>
        <strain evidence="9">DSM 27213</strain>
    </source>
</reference>
<dbReference type="Gene3D" id="3.40.228.10">
    <property type="entry name" value="Dimethylsulfoxide Reductase, domain 2"/>
    <property type="match status" value="1"/>
</dbReference>
<keyword evidence="5" id="KW-0408">Iron</keyword>
<dbReference type="Gene3D" id="2.40.40.20">
    <property type="match status" value="1"/>
</dbReference>
<dbReference type="InterPro" id="IPR050612">
    <property type="entry name" value="Prok_Mopterin_Oxidored"/>
</dbReference>
<dbReference type="Proteomes" id="UP000462865">
    <property type="component" value="Unassembled WGS sequence"/>
</dbReference>
<dbReference type="InterPro" id="IPR006657">
    <property type="entry name" value="MoPterin_dinucl-bd_dom"/>
</dbReference>
<evidence type="ECO:0000256" key="3">
    <source>
        <dbReference type="ARBA" id="ARBA00022729"/>
    </source>
</evidence>
<name>A0A423UN76_9ACTN</name>
<protein>
    <submittedName>
        <fullName evidence="9">Dehydrogenase</fullName>
    </submittedName>
    <submittedName>
        <fullName evidence="8">Molybdopterin-dependent oxidoreductase</fullName>
    </submittedName>
</protein>
<feature type="domain" description="4Fe-4S Mo/W bis-MGD-type" evidence="7">
    <location>
        <begin position="74"/>
        <end position="135"/>
    </location>
</feature>
<dbReference type="InterPro" id="IPR006963">
    <property type="entry name" value="Mopterin_OxRdtase_4Fe-4S_dom"/>
</dbReference>
<dbReference type="GO" id="GO:0046872">
    <property type="term" value="F:metal ion binding"/>
    <property type="evidence" value="ECO:0007669"/>
    <property type="project" value="UniProtKB-KW"/>
</dbReference>
<dbReference type="EMBL" id="QIBW01000002">
    <property type="protein sequence ID" value="ROT91636.1"/>
    <property type="molecule type" value="Genomic_DNA"/>
</dbReference>
<dbReference type="SUPFAM" id="SSF50692">
    <property type="entry name" value="ADC-like"/>
    <property type="match status" value="1"/>
</dbReference>
<dbReference type="EMBL" id="WKZA01000005">
    <property type="protein sequence ID" value="MSA93927.1"/>
    <property type="molecule type" value="Genomic_DNA"/>
</dbReference>
<reference evidence="10" key="1">
    <citation type="submission" date="2018-05" db="EMBL/GenBank/DDBJ databases">
        <title>Genome Sequencing of selected type strains of the family Eggerthellaceae.</title>
        <authorList>
            <person name="Danylec N."/>
            <person name="Stoll D.A."/>
            <person name="Doetsch A."/>
            <person name="Huch M."/>
        </authorList>
    </citation>
    <scope>NUCLEOTIDE SEQUENCE [LARGE SCALE GENOMIC DNA]</scope>
    <source>
        <strain evidence="10">DSM 27213</strain>
    </source>
</reference>
<dbReference type="AlphaFoldDB" id="A0A423UN76"/>
<evidence type="ECO:0000256" key="2">
    <source>
        <dbReference type="ARBA" id="ARBA00022723"/>
    </source>
</evidence>
<dbReference type="SUPFAM" id="SSF53706">
    <property type="entry name" value="Formate dehydrogenase/DMSO reductase, domains 1-3"/>
    <property type="match status" value="1"/>
</dbReference>
<dbReference type="Proteomes" id="UP000285258">
    <property type="component" value="Unassembled WGS sequence"/>
</dbReference>
<dbReference type="Pfam" id="PF10518">
    <property type="entry name" value="TAT_signal"/>
    <property type="match status" value="1"/>
</dbReference>
<dbReference type="Pfam" id="PF01568">
    <property type="entry name" value="Molydop_binding"/>
    <property type="match status" value="1"/>
</dbReference>
<comment type="caution">
    <text evidence="9">The sequence shown here is derived from an EMBL/GenBank/DDBJ whole genome shotgun (WGS) entry which is preliminary data.</text>
</comment>
<dbReference type="Gene3D" id="2.20.25.90">
    <property type="entry name" value="ADC-like domains"/>
    <property type="match status" value="1"/>
</dbReference>
<evidence type="ECO:0000259" key="7">
    <source>
        <dbReference type="SMART" id="SM00926"/>
    </source>
</evidence>
<evidence type="ECO:0000256" key="6">
    <source>
        <dbReference type="ARBA" id="ARBA00023014"/>
    </source>
</evidence>
<dbReference type="InterPro" id="IPR006656">
    <property type="entry name" value="Mopterin_OxRdtase"/>
</dbReference>
<organism evidence="9 10">
    <name type="scientific">Gordonibacter urolithinfaciens</name>
    <dbReference type="NCBI Taxonomy" id="1335613"/>
    <lineage>
        <taxon>Bacteria</taxon>
        <taxon>Bacillati</taxon>
        <taxon>Actinomycetota</taxon>
        <taxon>Coriobacteriia</taxon>
        <taxon>Eggerthellales</taxon>
        <taxon>Eggerthellaceae</taxon>
        <taxon>Gordonibacter</taxon>
    </lineage>
</organism>
<sequence length="831" mass="91584">MVYATTSHLLFQHGERERTRNGEERMNSDATFSRRTFLKGTAALGAMAALTGCASQEALKPSPAGEAGVASGEVQVRHNWCQMCGPAKTKCSTLCYVKDGKFTNVEGNPEAGNNYGVGSRSLCSKANAAVQVPYSPLRIMYPMKRTGEKGEGKFERITWEEALDIISTKLLETKEKYGPECFAALSPQEFAVQGTIAQRFLNVHGTPNYMHSSICMTQRTWGAQVTVGGKALNAVTPIGPGEMDKTKLYVNWGENLENSACNQGGPFKRVDNKQKNGMKIIDIRPMLDPLASKADVWVPVRPGTDCALALAILHVIIGEDLYDHDFCSNWVNGFDKLAEHVKQFPPSWASPITGVPEEQIYEVARMMGTIKPMGIGFGNGVGDQASDGTSTIQAICSIEAITGNMGIAGGGNKGKVLPPSLIKTKPFDRLSDRLPESEEDKANGWHPGASKLVAPEIPRWYQGPHSWHCGLTSAYFKGIMSVLTEKPYPIRCLLAQSTNPLSATRQPQKVVEALKKIEFYFVMDTTWNSSCNYADVVLPALTHYETSDQFNVKNMAGGTAIGINQGVIEPIGEGRSDWRFYCDLAVKMGYGEDFWNGDFDQNLREQLEPSGISLEELREKGWIFVERTDGAKPSDPPYKDYANMFASLPNGKVQCYNELIGGKPDTLDMGTIGYLPEYVGPTESVARTPELAQEYPIVFSDVHAYRLCNHSYYQDLPYTRELQKLPWAKVNPATAKKYGIANGEWMKIESPHGWIKLTAEYFEGIAPDVIMAKRGWWQSCEELGLPGYDFLDGGCEANVLYDGTPENFDPFTSSMGKQTLVKISKLEGGDE</sequence>
<evidence type="ECO:0000256" key="5">
    <source>
        <dbReference type="ARBA" id="ARBA00023004"/>
    </source>
</evidence>
<dbReference type="GO" id="GO:0051536">
    <property type="term" value="F:iron-sulfur cluster binding"/>
    <property type="evidence" value="ECO:0007669"/>
    <property type="project" value="UniProtKB-KW"/>
</dbReference>
<evidence type="ECO:0000313" key="8">
    <source>
        <dbReference type="EMBL" id="MSA93927.1"/>
    </source>
</evidence>
<evidence type="ECO:0000313" key="9">
    <source>
        <dbReference type="EMBL" id="ROT91636.1"/>
    </source>
</evidence>
<dbReference type="PROSITE" id="PS51318">
    <property type="entry name" value="TAT"/>
    <property type="match status" value="1"/>
</dbReference>
<keyword evidence="2" id="KW-0479">Metal-binding</keyword>
<evidence type="ECO:0000313" key="10">
    <source>
        <dbReference type="Proteomes" id="UP000285258"/>
    </source>
</evidence>
<dbReference type="SMART" id="SM00926">
    <property type="entry name" value="Molybdop_Fe4S4"/>
    <property type="match status" value="1"/>
</dbReference>
<gene>
    <name evidence="9" type="ORF">DMP12_03065</name>
    <name evidence="8" type="ORF">GKG38_02375</name>
</gene>
<evidence type="ECO:0000256" key="1">
    <source>
        <dbReference type="ARBA" id="ARBA00010312"/>
    </source>
</evidence>
<proteinExistence type="inferred from homology"/>
<keyword evidence="6" id="KW-0411">Iron-sulfur</keyword>
<dbReference type="InterPro" id="IPR009010">
    <property type="entry name" value="Asp_de-COase-like_dom_sf"/>
</dbReference>
<evidence type="ECO:0000313" key="11">
    <source>
        <dbReference type="Proteomes" id="UP000462865"/>
    </source>
</evidence>
<dbReference type="Gene3D" id="3.40.50.740">
    <property type="match status" value="1"/>
</dbReference>
<reference evidence="8 11" key="4">
    <citation type="journal article" date="2019" name="Nat. Med.">
        <title>A library of human gut bacterial isolates paired with longitudinal multiomics data enables mechanistic microbiome research.</title>
        <authorList>
            <person name="Poyet M."/>
            <person name="Groussin M."/>
            <person name="Gibbons S.M."/>
            <person name="Avila-Pacheco J."/>
            <person name="Jiang X."/>
            <person name="Kearney S.M."/>
            <person name="Perrotta A.R."/>
            <person name="Berdy B."/>
            <person name="Zhao S."/>
            <person name="Lieberman T.D."/>
            <person name="Swanson P.K."/>
            <person name="Smith M."/>
            <person name="Roesemann S."/>
            <person name="Alexander J.E."/>
            <person name="Rich S.A."/>
            <person name="Livny J."/>
            <person name="Vlamakis H."/>
            <person name="Clish C."/>
            <person name="Bullock K."/>
            <person name="Deik A."/>
            <person name="Scott J."/>
            <person name="Pierce K.A."/>
            <person name="Xavier R.J."/>
            <person name="Alm E.J."/>
        </authorList>
    </citation>
    <scope>NUCLEOTIDE SEQUENCE [LARGE SCALE GENOMIC DNA]</scope>
    <source>
        <strain evidence="8 11">BIOML-A1</strain>
    </source>
</reference>
<dbReference type="PANTHER" id="PTHR43742">
    <property type="entry name" value="TRIMETHYLAMINE-N-OXIDE REDUCTASE"/>
    <property type="match status" value="1"/>
</dbReference>
<evidence type="ECO:0000256" key="4">
    <source>
        <dbReference type="ARBA" id="ARBA00023002"/>
    </source>
</evidence>
<dbReference type="GO" id="GO:0043546">
    <property type="term" value="F:molybdopterin cofactor binding"/>
    <property type="evidence" value="ECO:0007669"/>
    <property type="project" value="InterPro"/>
</dbReference>
<keyword evidence="4" id="KW-0560">Oxidoreductase</keyword>
<comment type="similarity">
    <text evidence="1">Belongs to the prokaryotic molybdopterin-containing oxidoreductase family.</text>
</comment>